<comment type="caution">
    <text evidence="1">The sequence shown here is derived from an EMBL/GenBank/DDBJ whole genome shotgun (WGS) entry which is preliminary data.</text>
</comment>
<protein>
    <submittedName>
        <fullName evidence="1">A-kinase anchor protein 5</fullName>
    </submittedName>
</protein>
<accession>A0A556TM00</accession>
<dbReference type="AlphaFoldDB" id="A0A556TM00"/>
<evidence type="ECO:0000313" key="1">
    <source>
        <dbReference type="EMBL" id="TSK20207.1"/>
    </source>
</evidence>
<organism evidence="1 2">
    <name type="scientific">Bagarius yarrelli</name>
    <name type="common">Goonch</name>
    <name type="synonym">Bagrus yarrelli</name>
    <dbReference type="NCBI Taxonomy" id="175774"/>
    <lineage>
        <taxon>Eukaryota</taxon>
        <taxon>Metazoa</taxon>
        <taxon>Chordata</taxon>
        <taxon>Craniata</taxon>
        <taxon>Vertebrata</taxon>
        <taxon>Euteleostomi</taxon>
        <taxon>Actinopterygii</taxon>
        <taxon>Neopterygii</taxon>
        <taxon>Teleostei</taxon>
        <taxon>Ostariophysi</taxon>
        <taxon>Siluriformes</taxon>
        <taxon>Sisoridae</taxon>
        <taxon>Sisorinae</taxon>
        <taxon>Bagarius</taxon>
    </lineage>
</organism>
<keyword evidence="1" id="KW-0418">Kinase</keyword>
<sequence length="325" mass="37375">MEKYNIGQMEKYDIGQVEKYNIGQMEKYDIGQVEKYKIGQVEKYKIGQVEKYKIGQVEKYKIGQVEKYKIGQVEIYKIGQVEKYNIGQVEKYDIGQVEKYDIGQVEKYNIGQVEKYDIGQVEKYKIGQVEKYNIGQDKRLRQFSHFPSDAGKECLRRVRCFLLYFLISIHYCVRVFLPSEKVTCCQSCQFRDCCHETQETCASSHCQSGIKFSRSRSPSSGHQQQQRATHCAQPVLSLLAAMNCNIAPLLVLKGLTESPKRFRKSLVVVFVSYLLAPASNVSPCHFNYSLCKSLTWHPGTTPICEKGDKYETPPGFDISHKQTLN</sequence>
<dbReference type="EMBL" id="VCAZ01000005">
    <property type="protein sequence ID" value="TSK20207.1"/>
    <property type="molecule type" value="Genomic_DNA"/>
</dbReference>
<dbReference type="GO" id="GO:0016301">
    <property type="term" value="F:kinase activity"/>
    <property type="evidence" value="ECO:0007669"/>
    <property type="project" value="UniProtKB-KW"/>
</dbReference>
<proteinExistence type="predicted"/>
<keyword evidence="1" id="KW-0808">Transferase</keyword>
<name>A0A556TM00_BAGYA</name>
<evidence type="ECO:0000313" key="2">
    <source>
        <dbReference type="Proteomes" id="UP000319801"/>
    </source>
</evidence>
<gene>
    <name evidence="1" type="ORF">Baya_1755</name>
</gene>
<dbReference type="Proteomes" id="UP000319801">
    <property type="component" value="Unassembled WGS sequence"/>
</dbReference>
<keyword evidence="2" id="KW-1185">Reference proteome</keyword>
<reference evidence="1 2" key="1">
    <citation type="journal article" date="2019" name="Genome Biol. Evol.">
        <title>Whole-Genome Sequencing of the Giant Devil Catfish, Bagarius yarrelli.</title>
        <authorList>
            <person name="Jiang W."/>
            <person name="Lv Y."/>
            <person name="Cheng L."/>
            <person name="Yang K."/>
            <person name="Chao B."/>
            <person name="Wang X."/>
            <person name="Li Y."/>
            <person name="Pan X."/>
            <person name="You X."/>
            <person name="Zhang Y."/>
            <person name="Yang J."/>
            <person name="Li J."/>
            <person name="Zhang X."/>
            <person name="Liu S."/>
            <person name="Sun C."/>
            <person name="Yang J."/>
            <person name="Shi Q."/>
        </authorList>
    </citation>
    <scope>NUCLEOTIDE SEQUENCE [LARGE SCALE GENOMIC DNA]</scope>
    <source>
        <strain evidence="1">JWS20170419001</strain>
        <tissue evidence="1">Muscle</tissue>
    </source>
</reference>
<dbReference type="OrthoDB" id="10070220at2759"/>